<dbReference type="EMBL" id="JAOYFB010000004">
    <property type="protein sequence ID" value="KAK4013990.1"/>
    <property type="molecule type" value="Genomic_DNA"/>
</dbReference>
<name>A0ABQ9ZN18_9CRUS</name>
<accession>A0ABQ9ZN18</accession>
<evidence type="ECO:0000313" key="1">
    <source>
        <dbReference type="EMBL" id="KAK4013990.1"/>
    </source>
</evidence>
<proteinExistence type="predicted"/>
<dbReference type="Proteomes" id="UP001234178">
    <property type="component" value="Unassembled WGS sequence"/>
</dbReference>
<gene>
    <name evidence="1" type="ORF">OUZ56_026538</name>
</gene>
<sequence length="60" mass="6714">MLTNGSSALEESFKSVCCGHSITRERGLFIDSAHFRWHRGLYWAGIPSLLVPNMSVPRPP</sequence>
<evidence type="ECO:0000313" key="2">
    <source>
        <dbReference type="Proteomes" id="UP001234178"/>
    </source>
</evidence>
<keyword evidence="2" id="KW-1185">Reference proteome</keyword>
<comment type="caution">
    <text evidence="1">The sequence shown here is derived from an EMBL/GenBank/DDBJ whole genome shotgun (WGS) entry which is preliminary data.</text>
</comment>
<organism evidence="1 2">
    <name type="scientific">Daphnia magna</name>
    <dbReference type="NCBI Taxonomy" id="35525"/>
    <lineage>
        <taxon>Eukaryota</taxon>
        <taxon>Metazoa</taxon>
        <taxon>Ecdysozoa</taxon>
        <taxon>Arthropoda</taxon>
        <taxon>Crustacea</taxon>
        <taxon>Branchiopoda</taxon>
        <taxon>Diplostraca</taxon>
        <taxon>Cladocera</taxon>
        <taxon>Anomopoda</taxon>
        <taxon>Daphniidae</taxon>
        <taxon>Daphnia</taxon>
    </lineage>
</organism>
<reference evidence="1 2" key="1">
    <citation type="journal article" date="2023" name="Nucleic Acids Res.">
        <title>The hologenome of Daphnia magna reveals possible DNA methylation and microbiome-mediated evolution of the host genome.</title>
        <authorList>
            <person name="Chaturvedi A."/>
            <person name="Li X."/>
            <person name="Dhandapani V."/>
            <person name="Marshall H."/>
            <person name="Kissane S."/>
            <person name="Cuenca-Cambronero M."/>
            <person name="Asole G."/>
            <person name="Calvet F."/>
            <person name="Ruiz-Romero M."/>
            <person name="Marangio P."/>
            <person name="Guigo R."/>
            <person name="Rago D."/>
            <person name="Mirbahai L."/>
            <person name="Eastwood N."/>
            <person name="Colbourne J.K."/>
            <person name="Zhou J."/>
            <person name="Mallon E."/>
            <person name="Orsini L."/>
        </authorList>
    </citation>
    <scope>NUCLEOTIDE SEQUENCE [LARGE SCALE GENOMIC DNA]</scope>
    <source>
        <strain evidence="1">LRV0_1</strain>
    </source>
</reference>
<protein>
    <submittedName>
        <fullName evidence="1">Uncharacterized protein</fullName>
    </submittedName>
</protein>